<dbReference type="InterPro" id="IPR055334">
    <property type="entry name" value="PEX8-like"/>
</dbReference>
<gene>
    <name evidence="1" type="ORF">PG986_008087</name>
</gene>
<evidence type="ECO:0000313" key="2">
    <source>
        <dbReference type="Proteomes" id="UP001391051"/>
    </source>
</evidence>
<dbReference type="Pfam" id="PF26001">
    <property type="entry name" value="Pex8"/>
    <property type="match status" value="1"/>
</dbReference>
<accession>A0ABR1QEF5</accession>
<dbReference type="Proteomes" id="UP001391051">
    <property type="component" value="Unassembled WGS sequence"/>
</dbReference>
<sequence length="710" mass="77118">MSSADRLLTTTLRAYQEPPRPADLDRLHASTATLLSNLNNHLNISLLTSHLLTPFSVDGGGDGLRTCLRILSVYNTAALHVQRNEAENAKLKWGQQPVGSGVRCDAWARAVAKGADDRSERWKHLLVLTGTLMGMESEDRRVLSRGLRATLEQAVVTAANLALETINRRMVPTGELGSNAVMLALAYVFPVLSDHHKQMLNCDLVLPAAVRAMIGPEGFQNGDFLRSTSAGNVAGHETFYRASPSSFAQVQQLEARPLPQNMGPLSRLTAFAVQRASDPRVVLDAQDRLFVFSTGLLQGWQQCSFSPVDISTEAAVLPPDTIRGPWAMLWRLLKKIMYTVVASIQPIVGRCLLDRHMRNDATAPVVASKTLHILRNLCFISSRQGADAFQVYVFTYLTSLDIITRYPDACVRFLREAQPAVVPGQPNSPPLTPLDQALTLFYLNTAEHLPLSLPTPAAETLVLNLATAHLSAASSPSPAAPPTSLTLPLYEAAHAAILSVLCCPQHATLTIALIPFYIDTLLSSFPARISPRQFRLAFKTVVQIASPPFPIAASHPHLAETLLEMLHFRSATAMTYPLPAEPGSGSDDVMTGDKQQPLPPVSEQTTLVLSLVDALPFLPLPIVEDWLTRTAEAMNAVVDPALREVVRKRFWDVLVSGEMDVERAAIGVAWWGIGGGREMVMLHQPALPKGDGDAMMSGALGGNRFGASRL</sequence>
<keyword evidence="2" id="KW-1185">Reference proteome</keyword>
<dbReference type="PANTHER" id="PTHR39214">
    <property type="entry name" value="MICROBODY (PEROXISOME) BIOGENESIS PROTEIN PEROXIN 8 (EUROFUNG)"/>
    <property type="match status" value="1"/>
</dbReference>
<evidence type="ECO:0000313" key="1">
    <source>
        <dbReference type="EMBL" id="KAK7952359.1"/>
    </source>
</evidence>
<protein>
    <recommendedName>
        <fullName evidence="3">Peroxisomal membrane protein PEX17</fullName>
    </recommendedName>
</protein>
<dbReference type="GeneID" id="92077371"/>
<comment type="caution">
    <text evidence="1">The sequence shown here is derived from an EMBL/GenBank/DDBJ whole genome shotgun (WGS) entry which is preliminary data.</text>
</comment>
<organism evidence="1 2">
    <name type="scientific">Apiospora aurea</name>
    <dbReference type="NCBI Taxonomy" id="335848"/>
    <lineage>
        <taxon>Eukaryota</taxon>
        <taxon>Fungi</taxon>
        <taxon>Dikarya</taxon>
        <taxon>Ascomycota</taxon>
        <taxon>Pezizomycotina</taxon>
        <taxon>Sordariomycetes</taxon>
        <taxon>Xylariomycetidae</taxon>
        <taxon>Amphisphaeriales</taxon>
        <taxon>Apiosporaceae</taxon>
        <taxon>Apiospora</taxon>
    </lineage>
</organism>
<dbReference type="EMBL" id="JAQQWE010000005">
    <property type="protein sequence ID" value="KAK7952359.1"/>
    <property type="molecule type" value="Genomic_DNA"/>
</dbReference>
<evidence type="ECO:0008006" key="3">
    <source>
        <dbReference type="Google" id="ProtNLM"/>
    </source>
</evidence>
<reference evidence="1 2" key="1">
    <citation type="submission" date="2023-01" db="EMBL/GenBank/DDBJ databases">
        <title>Analysis of 21 Apiospora genomes using comparative genomics revels a genus with tremendous synthesis potential of carbohydrate active enzymes and secondary metabolites.</title>
        <authorList>
            <person name="Sorensen T."/>
        </authorList>
    </citation>
    <scope>NUCLEOTIDE SEQUENCE [LARGE SCALE GENOMIC DNA]</scope>
    <source>
        <strain evidence="1 2">CBS 24483</strain>
    </source>
</reference>
<name>A0ABR1QEF5_9PEZI</name>
<dbReference type="PANTHER" id="PTHR39214:SF1">
    <property type="entry name" value="MICROBODY (PEROXISOME) BIOGENESIS PROTEIN PEROXIN 8 (EUROFUNG)"/>
    <property type="match status" value="1"/>
</dbReference>
<dbReference type="RefSeq" id="XP_066700421.1">
    <property type="nucleotide sequence ID" value="XM_066844309.1"/>
</dbReference>
<proteinExistence type="predicted"/>